<evidence type="ECO:0000313" key="2">
    <source>
        <dbReference type="EMBL" id="MBO1319263.1"/>
    </source>
</evidence>
<proteinExistence type="predicted"/>
<name>A0A8J7U2F7_9BACT</name>
<dbReference type="InterPro" id="IPR019261">
    <property type="entry name" value="PARG_cat_microbial"/>
</dbReference>
<evidence type="ECO:0000313" key="3">
    <source>
        <dbReference type="Proteomes" id="UP000664417"/>
    </source>
</evidence>
<sequence>MSLKGIAQETLAVIEAGRYTTPDGSVHEFGEAQRAAEAGTRLWTPEGLDELLDTTPQREAGRTQTHIEVTKESTQAAAYRLATQPSAKAVGALNFASARNPGGGFIRGAKAQEEDVARCSGLYPTLLRCPEYYTYNRDRKTLLYSDHMIYSPRVPFFRIKSRSFCDRLYFASVITAPAPNAGQVRKHAETDEATIESVFRRRVGKVLALAESEGLTHLVLGAWGCGVFANDPIMVADAFAAWLDHPRFKNVFAHITFAIYAKKATDPNLVAFQQRSTQTTV</sequence>
<evidence type="ECO:0000259" key="1">
    <source>
        <dbReference type="Pfam" id="PF10021"/>
    </source>
</evidence>
<dbReference type="NCBIfam" id="TIGR02452">
    <property type="entry name" value="TIGR02452 family protein"/>
    <property type="match status" value="1"/>
</dbReference>
<accession>A0A8J7U2F7</accession>
<organism evidence="2 3">
    <name type="scientific">Acanthopleuribacter pedis</name>
    <dbReference type="NCBI Taxonomy" id="442870"/>
    <lineage>
        <taxon>Bacteria</taxon>
        <taxon>Pseudomonadati</taxon>
        <taxon>Acidobacteriota</taxon>
        <taxon>Holophagae</taxon>
        <taxon>Acanthopleuribacterales</taxon>
        <taxon>Acanthopleuribacteraceae</taxon>
        <taxon>Acanthopleuribacter</taxon>
    </lineage>
</organism>
<reference evidence="2" key="1">
    <citation type="submission" date="2021-03" db="EMBL/GenBank/DDBJ databases">
        <authorList>
            <person name="Wang G."/>
        </authorList>
    </citation>
    <scope>NUCLEOTIDE SEQUENCE</scope>
    <source>
        <strain evidence="2">KCTC 12899</strain>
    </source>
</reference>
<dbReference type="SUPFAM" id="SSF52949">
    <property type="entry name" value="Macro domain-like"/>
    <property type="match status" value="1"/>
</dbReference>
<dbReference type="Pfam" id="PF10021">
    <property type="entry name" value="PARG_cat_microb"/>
    <property type="match status" value="1"/>
</dbReference>
<comment type="caution">
    <text evidence="2">The sequence shown here is derived from an EMBL/GenBank/DDBJ whole genome shotgun (WGS) entry which is preliminary data.</text>
</comment>
<dbReference type="RefSeq" id="WP_207859084.1">
    <property type="nucleotide sequence ID" value="NZ_JAFREP010000009.1"/>
</dbReference>
<dbReference type="PIRSF" id="PIRSF014899">
    <property type="entry name" value="UCP014899"/>
    <property type="match status" value="1"/>
</dbReference>
<dbReference type="InterPro" id="IPR043472">
    <property type="entry name" value="Macro_dom-like"/>
</dbReference>
<dbReference type="PANTHER" id="PTHR35596:SF1">
    <property type="entry name" value="MICROBIAL-TYPE PARG CATALYTIC DOMAIN-CONTAINING PROTEIN"/>
    <property type="match status" value="1"/>
</dbReference>
<dbReference type="AlphaFoldDB" id="A0A8J7U2F7"/>
<dbReference type="PANTHER" id="PTHR35596">
    <property type="entry name" value="DUF2263 DOMAIN-CONTAINING PROTEIN"/>
    <property type="match status" value="1"/>
</dbReference>
<dbReference type="Proteomes" id="UP000664417">
    <property type="component" value="Unassembled WGS sequence"/>
</dbReference>
<feature type="domain" description="Microbial-type PARG catalytic" evidence="1">
    <location>
        <begin position="7"/>
        <end position="158"/>
    </location>
</feature>
<dbReference type="EMBL" id="JAFREP010000009">
    <property type="protein sequence ID" value="MBO1319263.1"/>
    <property type="molecule type" value="Genomic_DNA"/>
</dbReference>
<gene>
    <name evidence="2" type="ORF">J3U88_12395</name>
</gene>
<dbReference type="InterPro" id="IPR012664">
    <property type="entry name" value="CHP02452"/>
</dbReference>
<dbReference type="Gene3D" id="3.40.220.10">
    <property type="entry name" value="Leucine Aminopeptidase, subunit E, domain 1"/>
    <property type="match status" value="1"/>
</dbReference>
<protein>
    <submittedName>
        <fullName evidence="2">TIGR02452 family protein</fullName>
    </submittedName>
</protein>
<keyword evidence="3" id="KW-1185">Reference proteome</keyword>